<evidence type="ECO:0000313" key="3">
    <source>
        <dbReference type="Proteomes" id="UP000437931"/>
    </source>
</evidence>
<dbReference type="Proteomes" id="UP000437931">
    <property type="component" value="Unassembled WGS sequence"/>
</dbReference>
<sequence>MSLLSLAQPKPQPSDRAWAAYAAVYLAARRLRYSHRCSIRAARAARASVLAGRTSAAGAIAKLRGDLRATARSRS</sequence>
<reference evidence="2" key="2">
    <citation type="journal article" date="2020" name="Plant Dis.">
        <title>A Grain Rot of Rice in Iran Caused by a Xanthomonas Strain Closely Related to X. sacchari.</title>
        <authorList>
            <person name="Mirghasempour S.A."/>
            <person name="Huang S."/>
            <person name="Studholme D.J."/>
            <person name="Brady C.L."/>
        </authorList>
    </citation>
    <scope>NUCLEOTIDE SEQUENCE</scope>
    <source>
        <strain evidence="2">SAM114</strain>
    </source>
</reference>
<reference evidence="3 4" key="1">
    <citation type="submission" date="2019-11" db="EMBL/GenBank/DDBJ databases">
        <title>First report of rice panicle blight caused by Xanthomonas sp. in Iran.</title>
        <authorList>
            <person name="Mirghasempour S.A."/>
            <person name="Huang S."/>
            <person name="Brady C.L."/>
            <person name="Studholme D.J."/>
        </authorList>
    </citation>
    <scope>NUCLEOTIDE SEQUENCE [LARGE SCALE GENOMIC DNA]</scope>
    <source>
        <strain evidence="1 4">ASD011</strain>
        <strain evidence="3">SAM114</strain>
    </source>
</reference>
<comment type="caution">
    <text evidence="1">The sequence shown here is derived from an EMBL/GenBank/DDBJ whole genome shotgun (WGS) entry which is preliminary data.</text>
</comment>
<dbReference type="EMBL" id="WJPN01000001">
    <property type="protein sequence ID" value="MRG98834.1"/>
    <property type="molecule type" value="Genomic_DNA"/>
</dbReference>
<accession>A0A6N7Q992</accession>
<dbReference type="AlphaFoldDB" id="A0A6N7Q992"/>
<evidence type="ECO:0000313" key="1">
    <source>
        <dbReference type="EMBL" id="MRG98834.1"/>
    </source>
</evidence>
<evidence type="ECO:0000313" key="2">
    <source>
        <dbReference type="EMBL" id="MRH73375.1"/>
    </source>
</evidence>
<organism evidence="1 4">
    <name type="scientific">Xanthomonas sontii</name>
    <dbReference type="NCBI Taxonomy" id="2650745"/>
    <lineage>
        <taxon>Bacteria</taxon>
        <taxon>Pseudomonadati</taxon>
        <taxon>Pseudomonadota</taxon>
        <taxon>Gammaproteobacteria</taxon>
        <taxon>Lysobacterales</taxon>
        <taxon>Lysobacteraceae</taxon>
        <taxon>Xanthomonas</taxon>
    </lineage>
</organism>
<dbReference type="RefSeq" id="WP_153750337.1">
    <property type="nucleotide sequence ID" value="NZ_WJPM01000001.1"/>
</dbReference>
<dbReference type="EMBL" id="WJPM01000001">
    <property type="protein sequence ID" value="MRH73375.1"/>
    <property type="molecule type" value="Genomic_DNA"/>
</dbReference>
<proteinExistence type="predicted"/>
<gene>
    <name evidence="1" type="ORF">GIY21_00845</name>
    <name evidence="2" type="ORF">GIY22_01925</name>
</gene>
<dbReference type="Proteomes" id="UP000439314">
    <property type="component" value="Unassembled WGS sequence"/>
</dbReference>
<name>A0A6N7Q992_9XANT</name>
<protein>
    <submittedName>
        <fullName evidence="1">Uncharacterized protein</fullName>
    </submittedName>
</protein>
<evidence type="ECO:0000313" key="4">
    <source>
        <dbReference type="Proteomes" id="UP000439314"/>
    </source>
</evidence>
<keyword evidence="3" id="KW-1185">Reference proteome</keyword>